<dbReference type="AlphaFoldDB" id="A0AAW0GZ33"/>
<dbReference type="Pfam" id="PF01494">
    <property type="entry name" value="FAD_binding_3"/>
    <property type="match status" value="2"/>
</dbReference>
<evidence type="ECO:0000313" key="5">
    <source>
        <dbReference type="EMBL" id="KAK7695320.1"/>
    </source>
</evidence>
<dbReference type="InterPro" id="IPR051104">
    <property type="entry name" value="FAD_monoxygenase"/>
</dbReference>
<evidence type="ECO:0000256" key="3">
    <source>
        <dbReference type="ARBA" id="ARBA00023002"/>
    </source>
</evidence>
<name>A0AAW0GZ33_9APHY</name>
<keyword evidence="1" id="KW-0285">Flavoprotein</keyword>
<reference evidence="5 6" key="1">
    <citation type="submission" date="2022-09" db="EMBL/GenBank/DDBJ databases">
        <authorList>
            <person name="Palmer J.M."/>
        </authorList>
    </citation>
    <scope>NUCLEOTIDE SEQUENCE [LARGE SCALE GENOMIC DNA]</scope>
    <source>
        <strain evidence="5 6">DSM 7382</strain>
    </source>
</reference>
<accession>A0AAW0GZ33</accession>
<dbReference type="PANTHER" id="PTHR46720:SF3">
    <property type="entry name" value="FAD-BINDING DOMAIN-CONTAINING PROTEIN-RELATED"/>
    <property type="match status" value="1"/>
</dbReference>
<keyword evidence="3" id="KW-0560">Oxidoreductase</keyword>
<gene>
    <name evidence="5" type="ORF">QCA50_002510</name>
</gene>
<feature type="domain" description="FAD-binding" evidence="4">
    <location>
        <begin position="287"/>
        <end position="373"/>
    </location>
</feature>
<feature type="domain" description="FAD-binding" evidence="4">
    <location>
        <begin position="11"/>
        <end position="175"/>
    </location>
</feature>
<dbReference type="GO" id="GO:0071949">
    <property type="term" value="F:FAD binding"/>
    <property type="evidence" value="ECO:0007669"/>
    <property type="project" value="InterPro"/>
</dbReference>
<dbReference type="InterPro" id="IPR036188">
    <property type="entry name" value="FAD/NAD-bd_sf"/>
</dbReference>
<comment type="caution">
    <text evidence="5">The sequence shown here is derived from an EMBL/GenBank/DDBJ whole genome shotgun (WGS) entry which is preliminary data.</text>
</comment>
<keyword evidence="2" id="KW-0274">FAD</keyword>
<protein>
    <recommendedName>
        <fullName evidence="4">FAD-binding domain-containing protein</fullName>
    </recommendedName>
</protein>
<dbReference type="GO" id="GO:0016491">
    <property type="term" value="F:oxidoreductase activity"/>
    <property type="evidence" value="ECO:0007669"/>
    <property type="project" value="UniProtKB-KW"/>
</dbReference>
<dbReference type="InterPro" id="IPR002938">
    <property type="entry name" value="FAD-bd"/>
</dbReference>
<organism evidence="5 6">
    <name type="scientific">Cerrena zonata</name>
    <dbReference type="NCBI Taxonomy" id="2478898"/>
    <lineage>
        <taxon>Eukaryota</taxon>
        <taxon>Fungi</taxon>
        <taxon>Dikarya</taxon>
        <taxon>Basidiomycota</taxon>
        <taxon>Agaricomycotina</taxon>
        <taxon>Agaricomycetes</taxon>
        <taxon>Polyporales</taxon>
        <taxon>Cerrenaceae</taxon>
        <taxon>Cerrena</taxon>
    </lineage>
</organism>
<dbReference type="PANTHER" id="PTHR46720">
    <property type="entry name" value="HYDROXYLASE, PUTATIVE (AFU_ORTHOLOGUE AFUA_3G01460)-RELATED"/>
    <property type="match status" value="1"/>
</dbReference>
<proteinExistence type="predicted"/>
<evidence type="ECO:0000256" key="2">
    <source>
        <dbReference type="ARBA" id="ARBA00022827"/>
    </source>
</evidence>
<evidence type="ECO:0000256" key="1">
    <source>
        <dbReference type="ARBA" id="ARBA00022630"/>
    </source>
</evidence>
<dbReference type="SUPFAM" id="SSF54373">
    <property type="entry name" value="FAD-linked reductases, C-terminal domain"/>
    <property type="match status" value="1"/>
</dbReference>
<dbReference type="SUPFAM" id="SSF51905">
    <property type="entry name" value="FAD/NAD(P)-binding domain"/>
    <property type="match status" value="1"/>
</dbReference>
<keyword evidence="6" id="KW-1185">Reference proteome</keyword>
<evidence type="ECO:0000313" key="6">
    <source>
        <dbReference type="Proteomes" id="UP001385951"/>
    </source>
</evidence>
<dbReference type="Proteomes" id="UP001385951">
    <property type="component" value="Unassembled WGS sequence"/>
</dbReference>
<dbReference type="GO" id="GO:0044550">
    <property type="term" value="P:secondary metabolite biosynthetic process"/>
    <property type="evidence" value="ECO:0007669"/>
    <property type="project" value="TreeGrafter"/>
</dbReference>
<dbReference type="Gene3D" id="3.50.50.60">
    <property type="entry name" value="FAD/NAD(P)-binding domain"/>
    <property type="match status" value="1"/>
</dbReference>
<dbReference type="EMBL" id="JASBNA010000002">
    <property type="protein sequence ID" value="KAK7695320.1"/>
    <property type="molecule type" value="Genomic_DNA"/>
</dbReference>
<sequence length="427" mass="46704">MTPPQTKEFCVSIVGGGVCGLTCAIALAREGVPVDIFESASKFSEIGAGLGLGPNAIRVLRALGIYDNVLARSTDKGTNMNSYRFISGTGGHEVLYDNPLAPEDRGIGVMRYDFLNALVDHFDMGRAHFNKRCTGVVQSSTGSRLTMYFSDGSTHETDLVIGADGIRSSVRSAITGQASDANLAFSNTIAYRTLIPWDEVKHKGLKTDLTLGMTCFAGKGKHVIVYPIQGGQIINTIGFVTNMVDELPVGNGHMPPGEKWVCDAPAEELRGNFREFGSDIQKLFSCVRNTSRWSIHHVYPPLRSYVRGKIALIGDSAHAMRTHLGAGAGQGLEDCYVLAKLLGHPSADVNNLEEILQEYDEIRRPRAQRVWERTVMTGEIYEGRGPSGFTPEGFTKDLTGNWLYVWHHDLDADIQAAIHRLQNDGIF</sequence>
<evidence type="ECO:0000259" key="4">
    <source>
        <dbReference type="Pfam" id="PF01494"/>
    </source>
</evidence>
<dbReference type="PRINTS" id="PR00420">
    <property type="entry name" value="RNGMNOXGNASE"/>
</dbReference>